<feature type="chain" id="PRO_5009310968" evidence="8">
    <location>
        <begin position="17"/>
        <end position="515"/>
    </location>
</feature>
<evidence type="ECO:0000256" key="1">
    <source>
        <dbReference type="ARBA" id="ARBA00004613"/>
    </source>
</evidence>
<dbReference type="GO" id="GO:0030198">
    <property type="term" value="P:extracellular matrix organization"/>
    <property type="evidence" value="ECO:0007669"/>
    <property type="project" value="TreeGrafter"/>
</dbReference>
<dbReference type="PANTHER" id="PTHR13723:SF315">
    <property type="entry name" value="NO LONG NERVE CORD, ISOFORM C"/>
    <property type="match status" value="1"/>
</dbReference>
<proteinExistence type="predicted"/>
<keyword evidence="8" id="KW-0732">Signal</keyword>
<reference evidence="11" key="1">
    <citation type="submission" date="2016-11" db="UniProtKB">
        <authorList>
            <consortium name="WormBaseParasite"/>
        </authorList>
    </citation>
    <scope>IDENTIFICATION</scope>
</reference>
<evidence type="ECO:0000256" key="7">
    <source>
        <dbReference type="ARBA" id="ARBA00023180"/>
    </source>
</evidence>
<dbReference type="InterPro" id="IPR000884">
    <property type="entry name" value="TSP1_rpt"/>
</dbReference>
<dbReference type="AlphaFoldDB" id="A0A1I7X4B0"/>
<dbReference type="Pfam" id="PF17771">
    <property type="entry name" value="ADAMTS_CR_2"/>
    <property type="match status" value="1"/>
</dbReference>
<dbReference type="GO" id="GO:0031012">
    <property type="term" value="C:extracellular matrix"/>
    <property type="evidence" value="ECO:0007669"/>
    <property type="project" value="TreeGrafter"/>
</dbReference>
<evidence type="ECO:0000256" key="5">
    <source>
        <dbReference type="ARBA" id="ARBA00022833"/>
    </source>
</evidence>
<evidence type="ECO:0000259" key="9">
    <source>
        <dbReference type="Pfam" id="PF17771"/>
    </source>
</evidence>
<keyword evidence="3" id="KW-0479">Metal-binding</keyword>
<keyword evidence="7" id="KW-0325">Glycoprotein</keyword>
<name>A0A1I7X4B0_HETBA</name>
<evidence type="ECO:0000256" key="8">
    <source>
        <dbReference type="SAM" id="SignalP"/>
    </source>
</evidence>
<dbReference type="SUPFAM" id="SSF55486">
    <property type="entry name" value="Metalloproteases ('zincins'), catalytic domain"/>
    <property type="match status" value="1"/>
</dbReference>
<dbReference type="InterPro" id="IPR041645">
    <property type="entry name" value="ADAMTS_CR_2"/>
</dbReference>
<keyword evidence="2" id="KW-0964">Secreted</keyword>
<evidence type="ECO:0000256" key="6">
    <source>
        <dbReference type="ARBA" id="ARBA00023157"/>
    </source>
</evidence>
<dbReference type="WBParaSite" id="Hba_12221">
    <property type="protein sequence ID" value="Hba_12221"/>
    <property type="gene ID" value="Hba_12221"/>
</dbReference>
<dbReference type="Pfam" id="PF00090">
    <property type="entry name" value="TSP_1"/>
    <property type="match status" value="1"/>
</dbReference>
<dbReference type="Proteomes" id="UP000095283">
    <property type="component" value="Unplaced"/>
</dbReference>
<keyword evidence="5" id="KW-0862">Zinc</keyword>
<dbReference type="InterPro" id="IPR050439">
    <property type="entry name" value="ADAMTS_ADAMTS-like"/>
</dbReference>
<dbReference type="Gene3D" id="3.40.390.10">
    <property type="entry name" value="Collagenase (Catalytic Domain)"/>
    <property type="match status" value="1"/>
</dbReference>
<evidence type="ECO:0000313" key="11">
    <source>
        <dbReference type="WBParaSite" id="Hba_12221"/>
    </source>
</evidence>
<dbReference type="InterPro" id="IPR036383">
    <property type="entry name" value="TSP1_rpt_sf"/>
</dbReference>
<organism evidence="10 11">
    <name type="scientific">Heterorhabditis bacteriophora</name>
    <name type="common">Entomopathogenic nematode worm</name>
    <dbReference type="NCBI Taxonomy" id="37862"/>
    <lineage>
        <taxon>Eukaryota</taxon>
        <taxon>Metazoa</taxon>
        <taxon>Ecdysozoa</taxon>
        <taxon>Nematoda</taxon>
        <taxon>Chromadorea</taxon>
        <taxon>Rhabditida</taxon>
        <taxon>Rhabditina</taxon>
        <taxon>Rhabditomorpha</taxon>
        <taxon>Strongyloidea</taxon>
        <taxon>Heterorhabditidae</taxon>
        <taxon>Heterorhabditis</taxon>
    </lineage>
</organism>
<dbReference type="SMART" id="SM00209">
    <property type="entry name" value="TSP1"/>
    <property type="match status" value="2"/>
</dbReference>
<evidence type="ECO:0000313" key="10">
    <source>
        <dbReference type="Proteomes" id="UP000095283"/>
    </source>
</evidence>
<protein>
    <submittedName>
        <fullName evidence="11">ADAM_CR_2 domain-containing protein</fullName>
    </submittedName>
</protein>
<comment type="subcellular location">
    <subcellularLocation>
        <location evidence="1">Secreted</location>
    </subcellularLocation>
</comment>
<dbReference type="GO" id="GO:0046872">
    <property type="term" value="F:metal ion binding"/>
    <property type="evidence" value="ECO:0007669"/>
    <property type="project" value="UniProtKB-KW"/>
</dbReference>
<accession>A0A1I7X4B0</accession>
<evidence type="ECO:0000256" key="4">
    <source>
        <dbReference type="ARBA" id="ARBA00022801"/>
    </source>
</evidence>
<dbReference type="PROSITE" id="PS50092">
    <property type="entry name" value="TSP1"/>
    <property type="match status" value="2"/>
</dbReference>
<feature type="signal peptide" evidence="8">
    <location>
        <begin position="1"/>
        <end position="16"/>
    </location>
</feature>
<keyword evidence="10" id="KW-1185">Reference proteome</keyword>
<keyword evidence="6" id="KW-1015">Disulfide bond</keyword>
<dbReference type="Gene3D" id="2.20.100.10">
    <property type="entry name" value="Thrombospondin type-1 (TSP1) repeat"/>
    <property type="match status" value="1"/>
</dbReference>
<dbReference type="GO" id="GO:0004222">
    <property type="term" value="F:metalloendopeptidase activity"/>
    <property type="evidence" value="ECO:0007669"/>
    <property type="project" value="TreeGrafter"/>
</dbReference>
<sequence>MLRPLLFILLAITIQGLHHKLTKRELLQVFGVEEKDQVTVIRNGSMSTEYKGLPLDHAEILSLNYTIPSSAQLDSPFIFPNMDPITLEIGLFLDSKLFEHFQSYDIYHTTASVAGVAPVARMCDPLFACSLVEGLHLGRSFVLAHEMGHNESGRGNCLRDASPGLSTHNHLNDGRWFILYNKNYEYDYSYYVPSPGQRFTADQQCAYFWGRDYQVEIPSGKSMDDICRILWCGNSGSTISTAHPALEGSFCGNDKWCHEGQCRSWPNGAPPPLIDGSWSQWSSEEKRCPIQQCQVTGSITIKGQHRDCVNPANRVCSSIKHDPIKPDRQLTGEGFERQCPSSDSSRQRRCVIRPCPIWDSWSSWTECFSCSRDEFRSRSRNCVSLLSGFEEQPMICEGSPSQVETCDQWCDPDGQSITQKRRDIEIVTGKGKKKVVAHGGRTVPVDEQKWGQWTDWTQCTASCGGGIRKRTRLCLGEHCPSQPLESIREPCNEGLCSDGWSIDTGRFGRSGHLAP</sequence>
<dbReference type="InterPro" id="IPR024079">
    <property type="entry name" value="MetalloPept_cat_dom_sf"/>
</dbReference>
<evidence type="ECO:0000256" key="3">
    <source>
        <dbReference type="ARBA" id="ARBA00022723"/>
    </source>
</evidence>
<feature type="domain" description="ADAMTS cysteine-rich" evidence="9">
    <location>
        <begin position="195"/>
        <end position="262"/>
    </location>
</feature>
<dbReference type="PANTHER" id="PTHR13723">
    <property type="entry name" value="ADAMTS A DISINTEGRIN AND METALLOPROTEASE WITH THROMBOSPONDIN MOTIFS PROTEASE"/>
    <property type="match status" value="1"/>
</dbReference>
<dbReference type="Gene3D" id="3.40.1620.60">
    <property type="match status" value="1"/>
</dbReference>
<dbReference type="GO" id="GO:0006508">
    <property type="term" value="P:proteolysis"/>
    <property type="evidence" value="ECO:0007669"/>
    <property type="project" value="TreeGrafter"/>
</dbReference>
<dbReference type="SUPFAM" id="SSF82895">
    <property type="entry name" value="TSP-1 type 1 repeat"/>
    <property type="match status" value="1"/>
</dbReference>
<dbReference type="GO" id="GO:0005576">
    <property type="term" value="C:extracellular region"/>
    <property type="evidence" value="ECO:0007669"/>
    <property type="project" value="UniProtKB-SubCell"/>
</dbReference>
<keyword evidence="4" id="KW-0378">Hydrolase</keyword>
<evidence type="ECO:0000256" key="2">
    <source>
        <dbReference type="ARBA" id="ARBA00022525"/>
    </source>
</evidence>